<proteinExistence type="predicted"/>
<evidence type="ECO:0000313" key="2">
    <source>
        <dbReference type="EMBL" id="TWT85019.1"/>
    </source>
</evidence>
<reference evidence="2 3" key="1">
    <citation type="submission" date="2019-02" db="EMBL/GenBank/DDBJ databases">
        <title>Deep-cultivation of Planctomycetes and their phenomic and genomic characterization uncovers novel biology.</title>
        <authorList>
            <person name="Wiegand S."/>
            <person name="Jogler M."/>
            <person name="Boedeker C."/>
            <person name="Pinto D."/>
            <person name="Vollmers J."/>
            <person name="Rivas-Marin E."/>
            <person name="Kohn T."/>
            <person name="Peeters S.H."/>
            <person name="Heuer A."/>
            <person name="Rast P."/>
            <person name="Oberbeckmann S."/>
            <person name="Bunk B."/>
            <person name="Jeske O."/>
            <person name="Meyerdierks A."/>
            <person name="Storesund J.E."/>
            <person name="Kallscheuer N."/>
            <person name="Luecker S."/>
            <person name="Lage O.M."/>
            <person name="Pohl T."/>
            <person name="Merkel B.J."/>
            <person name="Hornburger P."/>
            <person name="Mueller R.-W."/>
            <person name="Bruemmer F."/>
            <person name="Labrenz M."/>
            <person name="Spormann A.M."/>
            <person name="Op Den Camp H."/>
            <person name="Overmann J."/>
            <person name="Amann R."/>
            <person name="Jetten M.S.M."/>
            <person name="Mascher T."/>
            <person name="Medema M.H."/>
            <person name="Devos D.P."/>
            <person name="Kaster A.-K."/>
            <person name="Ovreas L."/>
            <person name="Rohde M."/>
            <person name="Galperin M.Y."/>
            <person name="Jogler C."/>
        </authorList>
    </citation>
    <scope>NUCLEOTIDE SEQUENCE [LARGE SCALE GENOMIC DNA]</scope>
    <source>
        <strain evidence="2 3">CA13</strain>
    </source>
</reference>
<accession>A0A5C5ZC75</accession>
<comment type="caution">
    <text evidence="2">The sequence shown here is derived from an EMBL/GenBank/DDBJ whole genome shotgun (WGS) entry which is preliminary data.</text>
</comment>
<evidence type="ECO:0000313" key="3">
    <source>
        <dbReference type="Proteomes" id="UP000315010"/>
    </source>
</evidence>
<dbReference type="EMBL" id="SJPJ01000001">
    <property type="protein sequence ID" value="TWT85019.1"/>
    <property type="molecule type" value="Genomic_DNA"/>
</dbReference>
<keyword evidence="3" id="KW-1185">Reference proteome</keyword>
<keyword evidence="1" id="KW-0812">Transmembrane</keyword>
<feature type="transmembrane region" description="Helical" evidence="1">
    <location>
        <begin position="50"/>
        <end position="72"/>
    </location>
</feature>
<evidence type="ECO:0000256" key="1">
    <source>
        <dbReference type="SAM" id="Phobius"/>
    </source>
</evidence>
<keyword evidence="1" id="KW-1133">Transmembrane helix</keyword>
<dbReference type="AlphaFoldDB" id="A0A5C5ZC75"/>
<organism evidence="2 3">
    <name type="scientific">Novipirellula herctigrandis</name>
    <dbReference type="NCBI Taxonomy" id="2527986"/>
    <lineage>
        <taxon>Bacteria</taxon>
        <taxon>Pseudomonadati</taxon>
        <taxon>Planctomycetota</taxon>
        <taxon>Planctomycetia</taxon>
        <taxon>Pirellulales</taxon>
        <taxon>Pirellulaceae</taxon>
        <taxon>Novipirellula</taxon>
    </lineage>
</organism>
<gene>
    <name evidence="2" type="ORF">CA13_65010</name>
</gene>
<name>A0A5C5ZC75_9BACT</name>
<dbReference type="Proteomes" id="UP000315010">
    <property type="component" value="Unassembled WGS sequence"/>
</dbReference>
<protein>
    <submittedName>
        <fullName evidence="2">Uncharacterized protein</fullName>
    </submittedName>
</protein>
<keyword evidence="1" id="KW-0472">Membrane</keyword>
<sequence length="102" mass="11750">MAGLESSLTHFFEIFKKILKPSQKRDLCLLRHHQCLKRGGSYFRDDSSCFGFTLAITTLAVTLGIVVAIASVRRRRPRNRGWWMRSRSLITLPHDGCHMIHP</sequence>